<dbReference type="SUPFAM" id="SSF46894">
    <property type="entry name" value="C-terminal effector domain of the bipartite response regulators"/>
    <property type="match status" value="1"/>
</dbReference>
<dbReference type="InterPro" id="IPR000792">
    <property type="entry name" value="Tscrpt_reg_LuxR_C"/>
</dbReference>
<dbReference type="GO" id="GO:0016987">
    <property type="term" value="F:sigma factor activity"/>
    <property type="evidence" value="ECO:0007669"/>
    <property type="project" value="InterPro"/>
</dbReference>
<dbReference type="InterPro" id="IPR036388">
    <property type="entry name" value="WH-like_DNA-bd_sf"/>
</dbReference>
<protein>
    <submittedName>
        <fullName evidence="2">Helix-turn-helix protein</fullName>
    </submittedName>
</protein>
<dbReference type="GO" id="GO:0006352">
    <property type="term" value="P:DNA-templated transcription initiation"/>
    <property type="evidence" value="ECO:0007669"/>
    <property type="project" value="InterPro"/>
</dbReference>
<dbReference type="GO" id="GO:0003677">
    <property type="term" value="F:DNA binding"/>
    <property type="evidence" value="ECO:0007669"/>
    <property type="project" value="InterPro"/>
</dbReference>
<dbReference type="PRINTS" id="PR00038">
    <property type="entry name" value="HTHLUXR"/>
</dbReference>
<evidence type="ECO:0000313" key="2">
    <source>
        <dbReference type="EMBL" id="DAD88030.1"/>
    </source>
</evidence>
<evidence type="ECO:0000259" key="1">
    <source>
        <dbReference type="PROSITE" id="PS50043"/>
    </source>
</evidence>
<organism evidence="2">
    <name type="scientific">Siphoviridae sp. ctdYc1</name>
    <dbReference type="NCBI Taxonomy" id="2826399"/>
    <lineage>
        <taxon>Viruses</taxon>
        <taxon>Duplodnaviria</taxon>
        <taxon>Heunggongvirae</taxon>
        <taxon>Uroviricota</taxon>
        <taxon>Caudoviricetes</taxon>
    </lineage>
</organism>
<dbReference type="Gene3D" id="1.10.10.10">
    <property type="entry name" value="Winged helix-like DNA-binding domain superfamily/Winged helix DNA-binding domain"/>
    <property type="match status" value="1"/>
</dbReference>
<name>A0A8S5N0B4_9CAUD</name>
<accession>A0A8S5N0B4</accession>
<proteinExistence type="predicted"/>
<dbReference type="Pfam" id="PF08281">
    <property type="entry name" value="Sigma70_r4_2"/>
    <property type="match status" value="1"/>
</dbReference>
<dbReference type="InterPro" id="IPR016032">
    <property type="entry name" value="Sig_transdc_resp-reg_C-effctor"/>
</dbReference>
<dbReference type="SMART" id="SM00421">
    <property type="entry name" value="HTH_LUXR"/>
    <property type="match status" value="1"/>
</dbReference>
<dbReference type="PROSITE" id="PS50043">
    <property type="entry name" value="HTH_LUXR_2"/>
    <property type="match status" value="1"/>
</dbReference>
<dbReference type="EMBL" id="BK015034">
    <property type="protein sequence ID" value="DAD88030.1"/>
    <property type="molecule type" value="Genomic_DNA"/>
</dbReference>
<reference evidence="2" key="1">
    <citation type="journal article" date="2021" name="Proc. Natl. Acad. Sci. U.S.A.">
        <title>A Catalog of Tens of Thousands of Viruses from Human Metagenomes Reveals Hidden Associations with Chronic Diseases.</title>
        <authorList>
            <person name="Tisza M.J."/>
            <person name="Buck C.B."/>
        </authorList>
    </citation>
    <scope>NUCLEOTIDE SEQUENCE</scope>
    <source>
        <strain evidence="2">CtdYc1</strain>
    </source>
</reference>
<sequence>MEKVEFRVTADGRVMYRIAGKEEKRLTKFTKDIVEPMTALIHDRFPECYARLATIYRKNVTKMVDRFVRCNFGEEDLLSDDVEHDLLHFEEVRCLLRGICEDERVICKPKTLVNLSNGERTVTKLYLNGHSLDDIAEQLGKSKSTIKTQLLRAKKKLGVKSCRDIIRVVRTKGVVL</sequence>
<feature type="domain" description="HTH luxR-type" evidence="1">
    <location>
        <begin position="108"/>
        <end position="173"/>
    </location>
</feature>
<dbReference type="InterPro" id="IPR013249">
    <property type="entry name" value="RNA_pol_sigma70_r4_t2"/>
</dbReference>